<evidence type="ECO:0000256" key="1">
    <source>
        <dbReference type="ARBA" id="ARBA00004651"/>
    </source>
</evidence>
<dbReference type="PROSITE" id="PS50928">
    <property type="entry name" value="ABC_TM1"/>
    <property type="match status" value="1"/>
</dbReference>
<comment type="similarity">
    <text evidence="2">Belongs to the binding-protein-dependent transport system permease family. CysTW subfamily.</text>
</comment>
<dbReference type="SUPFAM" id="SSF161098">
    <property type="entry name" value="MetI-like"/>
    <property type="match status" value="1"/>
</dbReference>
<evidence type="ECO:0000256" key="4">
    <source>
        <dbReference type="ARBA" id="ARBA00022475"/>
    </source>
</evidence>
<evidence type="ECO:0000256" key="6">
    <source>
        <dbReference type="ARBA" id="ARBA00022989"/>
    </source>
</evidence>
<feature type="transmembrane region" description="Helical" evidence="8">
    <location>
        <begin position="23"/>
        <end position="52"/>
    </location>
</feature>
<keyword evidence="5 8" id="KW-0812">Transmembrane</keyword>
<dbReference type="GO" id="GO:0055085">
    <property type="term" value="P:transmembrane transport"/>
    <property type="evidence" value="ECO:0007669"/>
    <property type="project" value="InterPro"/>
</dbReference>
<gene>
    <name evidence="10" type="ORF">METZ01_LOCUS33174</name>
</gene>
<feature type="transmembrane region" description="Helical" evidence="8">
    <location>
        <begin position="218"/>
        <end position="243"/>
    </location>
</feature>
<feature type="transmembrane region" description="Helical" evidence="8">
    <location>
        <begin position="123"/>
        <end position="141"/>
    </location>
</feature>
<name>A0A381QMQ4_9ZZZZ</name>
<feature type="transmembrane region" description="Helical" evidence="8">
    <location>
        <begin position="95"/>
        <end position="116"/>
    </location>
</feature>
<proteinExistence type="inferred from homology"/>
<feature type="non-terminal residue" evidence="10">
    <location>
        <position position="1"/>
    </location>
</feature>
<sequence length="309" mass="34112">VTGAPTSVTTSDGSRRRGDRGTLWGLFALPGTVWLLVLFVVPFYALVCVAFGDIDPVFRNAVPAWNPLDWSFGNAGEVLGEIFGGSLRKVFLRTISYVVCAVVLSFFVGYPVAYYLARHAGRWRGLLLALMVLPFWVNYLMRMLAWVNLLQVDGWVTRAFSVFGVQVNWLDGQPITVVLGLVYGYVPFLVLPLYAALERLDGRLLEAARDLGAGPGRTFRLVTIPLSRPGMLGAGVIIALPMFGDYYTNDMLSRSPATEMVGNQVDFYLNATTQPQKGAVLVLVLSALLVVLMSYYLVSTMRIQREIRA</sequence>
<organism evidence="10">
    <name type="scientific">marine metagenome</name>
    <dbReference type="NCBI Taxonomy" id="408172"/>
    <lineage>
        <taxon>unclassified sequences</taxon>
        <taxon>metagenomes</taxon>
        <taxon>ecological metagenomes</taxon>
    </lineage>
</organism>
<keyword evidence="3" id="KW-0813">Transport</keyword>
<dbReference type="PANTHER" id="PTHR42929:SF1">
    <property type="entry name" value="INNER MEMBRANE ABC TRANSPORTER PERMEASE PROTEIN YDCU-RELATED"/>
    <property type="match status" value="1"/>
</dbReference>
<evidence type="ECO:0000313" key="10">
    <source>
        <dbReference type="EMBL" id="SUZ80320.1"/>
    </source>
</evidence>
<dbReference type="Pfam" id="PF00528">
    <property type="entry name" value="BPD_transp_1"/>
    <property type="match status" value="1"/>
</dbReference>
<evidence type="ECO:0000259" key="9">
    <source>
        <dbReference type="PROSITE" id="PS50928"/>
    </source>
</evidence>
<comment type="subcellular location">
    <subcellularLocation>
        <location evidence="1">Cell membrane</location>
        <topology evidence="1">Multi-pass membrane protein</topology>
    </subcellularLocation>
</comment>
<dbReference type="Gene3D" id="1.10.3720.10">
    <property type="entry name" value="MetI-like"/>
    <property type="match status" value="1"/>
</dbReference>
<feature type="domain" description="ABC transmembrane type-1" evidence="9">
    <location>
        <begin position="91"/>
        <end position="298"/>
    </location>
</feature>
<evidence type="ECO:0000256" key="5">
    <source>
        <dbReference type="ARBA" id="ARBA00022692"/>
    </source>
</evidence>
<dbReference type="EMBL" id="UINC01001422">
    <property type="protein sequence ID" value="SUZ80320.1"/>
    <property type="molecule type" value="Genomic_DNA"/>
</dbReference>
<dbReference type="InterPro" id="IPR035906">
    <property type="entry name" value="MetI-like_sf"/>
</dbReference>
<protein>
    <recommendedName>
        <fullName evidence="9">ABC transmembrane type-1 domain-containing protein</fullName>
    </recommendedName>
</protein>
<evidence type="ECO:0000256" key="3">
    <source>
        <dbReference type="ARBA" id="ARBA00022448"/>
    </source>
</evidence>
<feature type="transmembrane region" description="Helical" evidence="8">
    <location>
        <begin position="278"/>
        <end position="298"/>
    </location>
</feature>
<evidence type="ECO:0000256" key="7">
    <source>
        <dbReference type="ARBA" id="ARBA00023136"/>
    </source>
</evidence>
<keyword evidence="7 8" id="KW-0472">Membrane</keyword>
<dbReference type="CDD" id="cd06261">
    <property type="entry name" value="TM_PBP2"/>
    <property type="match status" value="1"/>
</dbReference>
<feature type="transmembrane region" description="Helical" evidence="8">
    <location>
        <begin position="175"/>
        <end position="197"/>
    </location>
</feature>
<dbReference type="PANTHER" id="PTHR42929">
    <property type="entry name" value="INNER MEMBRANE ABC TRANSPORTER PERMEASE PROTEIN YDCU-RELATED-RELATED"/>
    <property type="match status" value="1"/>
</dbReference>
<dbReference type="InterPro" id="IPR000515">
    <property type="entry name" value="MetI-like"/>
</dbReference>
<dbReference type="AlphaFoldDB" id="A0A381QMQ4"/>
<evidence type="ECO:0000256" key="8">
    <source>
        <dbReference type="SAM" id="Phobius"/>
    </source>
</evidence>
<dbReference type="GO" id="GO:0005886">
    <property type="term" value="C:plasma membrane"/>
    <property type="evidence" value="ECO:0007669"/>
    <property type="project" value="UniProtKB-SubCell"/>
</dbReference>
<evidence type="ECO:0000256" key="2">
    <source>
        <dbReference type="ARBA" id="ARBA00007069"/>
    </source>
</evidence>
<keyword evidence="4" id="KW-1003">Cell membrane</keyword>
<reference evidence="10" key="1">
    <citation type="submission" date="2018-05" db="EMBL/GenBank/DDBJ databases">
        <authorList>
            <person name="Lanie J.A."/>
            <person name="Ng W.-L."/>
            <person name="Kazmierczak K.M."/>
            <person name="Andrzejewski T.M."/>
            <person name="Davidsen T.M."/>
            <person name="Wayne K.J."/>
            <person name="Tettelin H."/>
            <person name="Glass J.I."/>
            <person name="Rusch D."/>
            <person name="Podicherti R."/>
            <person name="Tsui H.-C.T."/>
            <person name="Winkler M.E."/>
        </authorList>
    </citation>
    <scope>NUCLEOTIDE SEQUENCE</scope>
</reference>
<accession>A0A381QMQ4</accession>
<keyword evidence="6 8" id="KW-1133">Transmembrane helix</keyword>